<dbReference type="EMBL" id="CP000733">
    <property type="protein sequence ID" value="ABS76619.1"/>
    <property type="molecule type" value="Genomic_DNA"/>
</dbReference>
<dbReference type="AlphaFoldDB" id="A9KDL2"/>
<proteinExistence type="predicted"/>
<evidence type="ECO:0000313" key="2">
    <source>
        <dbReference type="Proteomes" id="UP000008555"/>
    </source>
</evidence>
<dbReference type="Proteomes" id="UP000008555">
    <property type="component" value="Chromosome"/>
</dbReference>
<name>A9KDL2_COXBN</name>
<gene>
    <name evidence="1" type="ordered locus">CBUD_0363</name>
</gene>
<reference evidence="1 2" key="1">
    <citation type="journal article" date="2009" name="Infect. Immun.">
        <title>Comparative genomics reveal extensive transposon-mediated genomic plasticity and diversity among potential effector proteins within the genus Coxiella.</title>
        <authorList>
            <person name="Beare P.A."/>
            <person name="Unsworth N."/>
            <person name="Andoh M."/>
            <person name="Voth D.E."/>
            <person name="Omsland A."/>
            <person name="Gilk S.D."/>
            <person name="Williams K.P."/>
            <person name="Sobral B.W."/>
            <person name="Kupko J.J.III."/>
            <person name="Porcella S.F."/>
            <person name="Samuel J.E."/>
            <person name="Heinzen R.A."/>
        </authorList>
    </citation>
    <scope>NUCLEOTIDE SEQUENCE [LARGE SCALE GENOMIC DNA]</scope>
    <source>
        <strain evidence="1 2">Dugway 5J108-111</strain>
    </source>
</reference>
<organism evidence="1 2">
    <name type="scientific">Coxiella burnetii (strain Dugway 5J108-111)</name>
    <dbReference type="NCBI Taxonomy" id="434922"/>
    <lineage>
        <taxon>Bacteria</taxon>
        <taxon>Pseudomonadati</taxon>
        <taxon>Pseudomonadota</taxon>
        <taxon>Gammaproteobacteria</taxon>
        <taxon>Legionellales</taxon>
        <taxon>Coxiellaceae</taxon>
        <taxon>Coxiella</taxon>
    </lineage>
</organism>
<protein>
    <submittedName>
        <fullName evidence="1">Uncharacterized protein</fullName>
    </submittedName>
</protein>
<accession>A9KDL2</accession>
<dbReference type="HOGENOM" id="CLU_3134677_0_0_6"/>
<dbReference type="RefSeq" id="WP_005769595.1">
    <property type="nucleotide sequence ID" value="NC_009727.1"/>
</dbReference>
<sequence length="49" mass="5446">MQDKTNIPPVDVINSVGELLRNIKPSLEVLKEKYSEDNESSYSPKGLGL</sequence>
<dbReference type="KEGG" id="cbd:CBUD_0363"/>
<evidence type="ECO:0000313" key="1">
    <source>
        <dbReference type="EMBL" id="ABS76619.1"/>
    </source>
</evidence>